<evidence type="ECO:0000259" key="10">
    <source>
        <dbReference type="Pfam" id="PF00251"/>
    </source>
</evidence>
<dbReference type="EC" id="3.2.1.26" evidence="3 8"/>
<dbReference type="InterPro" id="IPR001362">
    <property type="entry name" value="Glyco_hydro_32"/>
</dbReference>
<gene>
    <name evidence="12" type="ORF">FZC79_14030</name>
</gene>
<comment type="caution">
    <text evidence="12">The sequence shown here is derived from an EMBL/GenBank/DDBJ whole genome shotgun (WGS) entry which is preliminary data.</text>
</comment>
<evidence type="ECO:0000313" key="12">
    <source>
        <dbReference type="EMBL" id="TYR74589.1"/>
    </source>
</evidence>
<comment type="subcellular location">
    <subcellularLocation>
        <location evidence="9">Cytoplasm</location>
    </subcellularLocation>
</comment>
<dbReference type="PROSITE" id="PS00609">
    <property type="entry name" value="GLYCOSYL_HYDROL_F32"/>
    <property type="match status" value="1"/>
</dbReference>
<evidence type="ECO:0000256" key="1">
    <source>
        <dbReference type="ARBA" id="ARBA00004914"/>
    </source>
</evidence>
<evidence type="ECO:0000259" key="11">
    <source>
        <dbReference type="Pfam" id="PF08244"/>
    </source>
</evidence>
<protein>
    <recommendedName>
        <fullName evidence="4 8">Sucrose-6-phosphate hydrolase</fullName>
        <ecNumber evidence="3 8">3.2.1.26</ecNumber>
    </recommendedName>
    <alternativeName>
        <fullName evidence="7 9">Invertase</fullName>
    </alternativeName>
</protein>
<feature type="domain" description="Glycosyl hydrolase family 32 C-terminal" evidence="11">
    <location>
        <begin position="394"/>
        <end position="470"/>
    </location>
</feature>
<comment type="pathway">
    <text evidence="1 9">Glycan biosynthesis; sucrose metabolism.</text>
</comment>
<comment type="catalytic activity">
    <reaction evidence="8">
        <text>Hydrolysis of terminal non-reducing beta-D-fructofuranoside residues in beta-D-fructofuranosides.</text>
        <dbReference type="EC" id="3.2.1.26"/>
    </reaction>
</comment>
<name>A0A5D4KCG9_9BACI</name>
<dbReference type="SUPFAM" id="SSF49899">
    <property type="entry name" value="Concanavalin A-like lectins/glucanases"/>
    <property type="match status" value="1"/>
</dbReference>
<dbReference type="Gene3D" id="2.115.10.20">
    <property type="entry name" value="Glycosyl hydrolase domain, family 43"/>
    <property type="match status" value="1"/>
</dbReference>
<dbReference type="SUPFAM" id="SSF75005">
    <property type="entry name" value="Arabinanase/levansucrase/invertase"/>
    <property type="match status" value="1"/>
</dbReference>
<dbReference type="NCBIfam" id="TIGR01322">
    <property type="entry name" value="scrB_fam"/>
    <property type="match status" value="1"/>
</dbReference>
<dbReference type="Pfam" id="PF08244">
    <property type="entry name" value="Glyco_hydro_32C"/>
    <property type="match status" value="1"/>
</dbReference>
<comment type="similarity">
    <text evidence="2 8">Belongs to the glycosyl hydrolase 32 family.</text>
</comment>
<organism evidence="12 13">
    <name type="scientific">Rossellomorea vietnamensis</name>
    <dbReference type="NCBI Taxonomy" id="218284"/>
    <lineage>
        <taxon>Bacteria</taxon>
        <taxon>Bacillati</taxon>
        <taxon>Bacillota</taxon>
        <taxon>Bacilli</taxon>
        <taxon>Bacillales</taxon>
        <taxon>Bacillaceae</taxon>
        <taxon>Rossellomorea</taxon>
    </lineage>
</organism>
<dbReference type="SMART" id="SM00640">
    <property type="entry name" value="Glyco_32"/>
    <property type="match status" value="1"/>
</dbReference>
<dbReference type="GO" id="GO:0005985">
    <property type="term" value="P:sucrose metabolic process"/>
    <property type="evidence" value="ECO:0007669"/>
    <property type="project" value="UniProtKB-UniPathway"/>
</dbReference>
<evidence type="ECO:0000256" key="4">
    <source>
        <dbReference type="ARBA" id="ARBA00019623"/>
    </source>
</evidence>
<evidence type="ECO:0000256" key="7">
    <source>
        <dbReference type="ARBA" id="ARBA00033367"/>
    </source>
</evidence>
<dbReference type="GO" id="GO:0005737">
    <property type="term" value="C:cytoplasm"/>
    <property type="evidence" value="ECO:0007669"/>
    <property type="project" value="UniProtKB-SubCell"/>
</dbReference>
<keyword evidence="9" id="KW-0963">Cytoplasm</keyword>
<evidence type="ECO:0000256" key="5">
    <source>
        <dbReference type="ARBA" id="ARBA00022801"/>
    </source>
</evidence>
<dbReference type="Proteomes" id="UP000323317">
    <property type="component" value="Unassembled WGS sequence"/>
</dbReference>
<dbReference type="GO" id="GO:0004564">
    <property type="term" value="F:beta-fructofuranosidase activity"/>
    <property type="evidence" value="ECO:0007669"/>
    <property type="project" value="UniProtKB-EC"/>
</dbReference>
<accession>A0A5D4KCG9</accession>
<evidence type="ECO:0000313" key="13">
    <source>
        <dbReference type="Proteomes" id="UP000323317"/>
    </source>
</evidence>
<evidence type="ECO:0000256" key="6">
    <source>
        <dbReference type="ARBA" id="ARBA00023295"/>
    </source>
</evidence>
<dbReference type="UniPathway" id="UPA00238"/>
<feature type="domain" description="Glycosyl hydrolase family 32 N-terminal" evidence="10">
    <location>
        <begin position="32"/>
        <end position="337"/>
    </location>
</feature>
<dbReference type="PANTHER" id="PTHR43101">
    <property type="entry name" value="BETA-FRUCTOSIDASE"/>
    <property type="match status" value="1"/>
</dbReference>
<evidence type="ECO:0000256" key="8">
    <source>
        <dbReference type="RuleBase" id="RU362110"/>
    </source>
</evidence>
<dbReference type="AlphaFoldDB" id="A0A5D4KCG9"/>
<dbReference type="EMBL" id="VTEH01000011">
    <property type="protein sequence ID" value="TYR74589.1"/>
    <property type="molecule type" value="Genomic_DNA"/>
</dbReference>
<dbReference type="InterPro" id="IPR013189">
    <property type="entry name" value="Glyco_hydro_32_C"/>
</dbReference>
<reference evidence="12 13" key="1">
    <citation type="submission" date="2019-08" db="EMBL/GenBank/DDBJ databases">
        <title>Bacillus genomes from the desert of Cuatro Cienegas, Coahuila.</title>
        <authorList>
            <person name="Olmedo-Alvarez G."/>
        </authorList>
    </citation>
    <scope>NUCLEOTIDE SEQUENCE [LARGE SCALE GENOMIC DNA]</scope>
    <source>
        <strain evidence="12 13">CH40_1T</strain>
    </source>
</reference>
<evidence type="ECO:0000256" key="2">
    <source>
        <dbReference type="ARBA" id="ARBA00009902"/>
    </source>
</evidence>
<keyword evidence="6 8" id="KW-0326">Glycosidase</keyword>
<dbReference type="InterPro" id="IPR013320">
    <property type="entry name" value="ConA-like_dom_sf"/>
</dbReference>
<dbReference type="InterPro" id="IPR023296">
    <property type="entry name" value="Glyco_hydro_beta-prop_sf"/>
</dbReference>
<dbReference type="Pfam" id="PF00251">
    <property type="entry name" value="Glyco_hydro_32N"/>
    <property type="match status" value="1"/>
</dbReference>
<evidence type="ECO:0000256" key="3">
    <source>
        <dbReference type="ARBA" id="ARBA00012758"/>
    </source>
</evidence>
<dbReference type="InterPro" id="IPR013148">
    <property type="entry name" value="Glyco_hydro_32_N"/>
</dbReference>
<dbReference type="PANTHER" id="PTHR43101:SF1">
    <property type="entry name" value="BETA-FRUCTOSIDASE"/>
    <property type="match status" value="1"/>
</dbReference>
<evidence type="ECO:0000256" key="9">
    <source>
        <dbReference type="RuleBase" id="RU365015"/>
    </source>
</evidence>
<comment type="function">
    <text evidence="9">Enables the bacterium to metabolize sucrose as a sole carbon source.</text>
</comment>
<keyword evidence="9" id="KW-0119">Carbohydrate metabolism</keyword>
<dbReference type="InterPro" id="IPR006232">
    <property type="entry name" value="Suc6P_hydrolase"/>
</dbReference>
<dbReference type="InterPro" id="IPR018053">
    <property type="entry name" value="Glyco_hydro_32_AS"/>
</dbReference>
<sequence>MKRDQELRLQAYEEVGKNRRLVEEDPYRLKYHLMPPAGLLNDPNGFIEFNGVYHLYYQWMPFKTGHGAKFWGHYSSEDLVHWKHEEIALAPSEWYEKNGCYSGSAIEHEGKLYAFYTGNVKDDEGNRETYQCLAVSEDAVHFDKKGPVVDLPQGLTPHFRDPKVWEQDGRYFMVVGAQTDALNGAAALLKSTDLMDWSYEGIIAGGDNGKLGYFGYMFECPDLFSLDGQDILVFSPQGLEPSGIHYQNVYQAGYVVGQFDPEAGEYQHGEFDELDRGFDFYAPQTTLDHKGRRLLFAWMSVPDQNEQEHPTVEHKWLHCMTIPRELKLVDGKVHQVPLEELEELRSGQALECSVNLIKENCSFEGVEGNAVELELTNISIEGGWMDIAFGDGCRVMYNPGTKLFTLERKSYVDGTVEKRQCLIEELSSLRIFLDTSSIEVFLNGGEECFTSRIYPSPNDQSITFSASGNSSYTLYKWSLTSP</sequence>
<dbReference type="CDD" id="cd18623">
    <property type="entry name" value="GH32_ScrB-like"/>
    <property type="match status" value="1"/>
</dbReference>
<keyword evidence="5 8" id="KW-0378">Hydrolase</keyword>
<proteinExistence type="inferred from homology"/>
<dbReference type="InterPro" id="IPR051214">
    <property type="entry name" value="GH32_Enzymes"/>
</dbReference>
<dbReference type="RefSeq" id="WP_148947417.1">
    <property type="nucleotide sequence ID" value="NZ_VTEH01000011.1"/>
</dbReference>
<dbReference type="Gene3D" id="2.60.120.560">
    <property type="entry name" value="Exo-inulinase, domain 1"/>
    <property type="match status" value="1"/>
</dbReference>